<dbReference type="PROSITE" id="PS50109">
    <property type="entry name" value="HIS_KIN"/>
    <property type="match status" value="1"/>
</dbReference>
<evidence type="ECO:0000256" key="3">
    <source>
        <dbReference type="ARBA" id="ARBA00022553"/>
    </source>
</evidence>
<dbReference type="InterPro" id="IPR003661">
    <property type="entry name" value="HisK_dim/P_dom"/>
</dbReference>
<feature type="domain" description="Histidine kinase" evidence="8">
    <location>
        <begin position="237"/>
        <end position="452"/>
    </location>
</feature>
<evidence type="ECO:0000313" key="10">
    <source>
        <dbReference type="Proteomes" id="UP000320300"/>
    </source>
</evidence>
<dbReference type="SUPFAM" id="SSF47384">
    <property type="entry name" value="Homodimeric domain of signal transducing histidine kinase"/>
    <property type="match status" value="1"/>
</dbReference>
<comment type="catalytic activity">
    <reaction evidence="1">
        <text>ATP + protein L-histidine = ADP + protein N-phospho-L-histidine.</text>
        <dbReference type="EC" id="2.7.13.3"/>
    </reaction>
</comment>
<sequence length="452" mass="51332">MLTCISVIFLLNSILIPSDHSSMITKNRIKSNWTALTGSPETHTLEARIFHVTCIFTILLFSCSIFFNYFIGLYNLSILLTPSVFAACGLYYLSKFKFKHSLAVMVFCILGNIVFVIFFLNNSGINGPSLVIYLLFFFLVMSIVPAKQRFLWVGINIIVALLLIVYQYKFPESVPLKHSDELRRSLDFAYVYFFTLLIVYFIITSIIDSHNREKTLAENRAELLELSNQSKNKLFSILAHDLRSPLNSIQNFLEMSLDEHINESEKKIIHSSLLRETRYTRQMLINLLSWSKTQMDGVSVNLVRLDLQETLESTILMQASLAEEKNITITNEIPEGMQVIADHDMLELVIRNLINNAIKFTPYDGEINISSEAHGTECWISVKDNGVGIAKTNEQNIFSLQSASTYGTNNEKGVGLGLVLCKEFILLQHGKIWLESEPDVGTTFFISLKMAV</sequence>
<dbReference type="Proteomes" id="UP000320300">
    <property type="component" value="Unassembled WGS sequence"/>
</dbReference>
<dbReference type="PRINTS" id="PR00344">
    <property type="entry name" value="BCTRLSENSOR"/>
</dbReference>
<protein>
    <recommendedName>
        <fullName evidence="2">histidine kinase</fullName>
        <ecNumber evidence="2">2.7.13.3</ecNumber>
    </recommendedName>
</protein>
<dbReference type="InterPro" id="IPR050736">
    <property type="entry name" value="Sensor_HK_Regulatory"/>
</dbReference>
<feature type="transmembrane region" description="Helical" evidence="7">
    <location>
        <begin position="49"/>
        <end position="67"/>
    </location>
</feature>
<dbReference type="Gene3D" id="3.30.565.10">
    <property type="entry name" value="Histidine kinase-like ATPase, C-terminal domain"/>
    <property type="match status" value="1"/>
</dbReference>
<keyword evidence="7" id="KW-0812">Transmembrane</keyword>
<dbReference type="PANTHER" id="PTHR43711:SF31">
    <property type="entry name" value="HISTIDINE KINASE"/>
    <property type="match status" value="1"/>
</dbReference>
<keyword evidence="7" id="KW-1133">Transmembrane helix</keyword>
<dbReference type="EC" id="2.7.13.3" evidence="2"/>
<dbReference type="InterPro" id="IPR036097">
    <property type="entry name" value="HisK_dim/P_sf"/>
</dbReference>
<feature type="transmembrane region" description="Helical" evidence="7">
    <location>
        <begin position="188"/>
        <end position="207"/>
    </location>
</feature>
<dbReference type="FunFam" id="3.30.565.10:FF:000006">
    <property type="entry name" value="Sensor histidine kinase WalK"/>
    <property type="match status" value="1"/>
</dbReference>
<dbReference type="SMART" id="SM00387">
    <property type="entry name" value="HATPase_c"/>
    <property type="match status" value="1"/>
</dbReference>
<evidence type="ECO:0000256" key="4">
    <source>
        <dbReference type="ARBA" id="ARBA00022679"/>
    </source>
</evidence>
<accession>A0A521EVB5</accession>
<keyword evidence="4" id="KW-0808">Transferase</keyword>
<evidence type="ECO:0000256" key="5">
    <source>
        <dbReference type="ARBA" id="ARBA00022777"/>
    </source>
</evidence>
<gene>
    <name evidence="9" type="ORF">SAMN06265348_109180</name>
</gene>
<reference evidence="9 10" key="1">
    <citation type="submission" date="2017-05" db="EMBL/GenBank/DDBJ databases">
        <authorList>
            <person name="Varghese N."/>
            <person name="Submissions S."/>
        </authorList>
    </citation>
    <scope>NUCLEOTIDE SEQUENCE [LARGE SCALE GENOMIC DNA]</scope>
    <source>
        <strain evidence="9 10">DSM 19036</strain>
    </source>
</reference>
<feature type="transmembrane region" description="Helical" evidence="7">
    <location>
        <begin position="100"/>
        <end position="119"/>
    </location>
</feature>
<dbReference type="CDD" id="cd00082">
    <property type="entry name" value="HisKA"/>
    <property type="match status" value="1"/>
</dbReference>
<keyword evidence="6" id="KW-0902">Two-component regulatory system</keyword>
<keyword evidence="7" id="KW-0472">Membrane</keyword>
<dbReference type="InterPro" id="IPR003594">
    <property type="entry name" value="HATPase_dom"/>
</dbReference>
<dbReference type="AlphaFoldDB" id="A0A521EVB5"/>
<dbReference type="GO" id="GO:0000155">
    <property type="term" value="F:phosphorelay sensor kinase activity"/>
    <property type="evidence" value="ECO:0007669"/>
    <property type="project" value="InterPro"/>
</dbReference>
<evidence type="ECO:0000259" key="8">
    <source>
        <dbReference type="PROSITE" id="PS50109"/>
    </source>
</evidence>
<dbReference type="Gene3D" id="1.10.287.130">
    <property type="match status" value="1"/>
</dbReference>
<evidence type="ECO:0000313" key="9">
    <source>
        <dbReference type="EMBL" id="SMO87867.1"/>
    </source>
</evidence>
<dbReference type="EMBL" id="FXTN01000009">
    <property type="protein sequence ID" value="SMO87867.1"/>
    <property type="molecule type" value="Genomic_DNA"/>
</dbReference>
<dbReference type="CDD" id="cd00075">
    <property type="entry name" value="HATPase"/>
    <property type="match status" value="1"/>
</dbReference>
<dbReference type="InterPro" id="IPR036890">
    <property type="entry name" value="HATPase_C_sf"/>
</dbReference>
<dbReference type="InterPro" id="IPR004358">
    <property type="entry name" value="Sig_transdc_His_kin-like_C"/>
</dbReference>
<feature type="transmembrane region" description="Helical" evidence="7">
    <location>
        <begin position="125"/>
        <end position="143"/>
    </location>
</feature>
<keyword evidence="5 9" id="KW-0418">Kinase</keyword>
<proteinExistence type="predicted"/>
<organism evidence="9 10">
    <name type="scientific">Pedobacter westerhofensis</name>
    <dbReference type="NCBI Taxonomy" id="425512"/>
    <lineage>
        <taxon>Bacteria</taxon>
        <taxon>Pseudomonadati</taxon>
        <taxon>Bacteroidota</taxon>
        <taxon>Sphingobacteriia</taxon>
        <taxon>Sphingobacteriales</taxon>
        <taxon>Sphingobacteriaceae</taxon>
        <taxon>Pedobacter</taxon>
    </lineage>
</organism>
<evidence type="ECO:0000256" key="2">
    <source>
        <dbReference type="ARBA" id="ARBA00012438"/>
    </source>
</evidence>
<name>A0A521EVB5_9SPHI</name>
<dbReference type="InterPro" id="IPR005467">
    <property type="entry name" value="His_kinase_dom"/>
</dbReference>
<dbReference type="SMART" id="SM00388">
    <property type="entry name" value="HisKA"/>
    <property type="match status" value="1"/>
</dbReference>
<evidence type="ECO:0000256" key="7">
    <source>
        <dbReference type="SAM" id="Phobius"/>
    </source>
</evidence>
<keyword evidence="10" id="KW-1185">Reference proteome</keyword>
<feature type="transmembrane region" description="Helical" evidence="7">
    <location>
        <begin position="73"/>
        <end position="93"/>
    </location>
</feature>
<evidence type="ECO:0000256" key="6">
    <source>
        <dbReference type="ARBA" id="ARBA00023012"/>
    </source>
</evidence>
<feature type="transmembrane region" description="Helical" evidence="7">
    <location>
        <begin position="150"/>
        <end position="168"/>
    </location>
</feature>
<evidence type="ECO:0000256" key="1">
    <source>
        <dbReference type="ARBA" id="ARBA00000085"/>
    </source>
</evidence>
<dbReference type="Pfam" id="PF02518">
    <property type="entry name" value="HATPase_c"/>
    <property type="match status" value="1"/>
</dbReference>
<dbReference type="Pfam" id="PF00512">
    <property type="entry name" value="HisKA"/>
    <property type="match status" value="1"/>
</dbReference>
<keyword evidence="3" id="KW-0597">Phosphoprotein</keyword>
<dbReference type="SUPFAM" id="SSF55874">
    <property type="entry name" value="ATPase domain of HSP90 chaperone/DNA topoisomerase II/histidine kinase"/>
    <property type="match status" value="1"/>
</dbReference>
<dbReference type="PANTHER" id="PTHR43711">
    <property type="entry name" value="TWO-COMPONENT HISTIDINE KINASE"/>
    <property type="match status" value="1"/>
</dbReference>